<comment type="caution">
    <text evidence="2">The sequence shown here is derived from an EMBL/GenBank/DDBJ whole genome shotgun (WGS) entry which is preliminary data.</text>
</comment>
<dbReference type="SUPFAM" id="SSF55729">
    <property type="entry name" value="Acyl-CoA N-acyltransferases (Nat)"/>
    <property type="match status" value="1"/>
</dbReference>
<reference evidence="2 3" key="1">
    <citation type="journal article" name="Nat. Commun.">
        <title>Undinarchaeota illuminate DPANN phylogeny and the impact of gene transfer on archaeal evolution.</title>
        <authorList>
            <person name="Dombrowski N."/>
            <person name="Williams T.A."/>
            <person name="Sun J."/>
            <person name="Woodcroft B.J."/>
            <person name="Lee J.H."/>
            <person name="Minh B.Q."/>
            <person name="Rinke C."/>
            <person name="Spang A."/>
        </authorList>
    </citation>
    <scope>NUCLEOTIDE SEQUENCE [LARGE SCALE GENOMIC DNA]</scope>
    <source>
        <strain evidence="2">MAG_bin1129</strain>
    </source>
</reference>
<dbReference type="EMBL" id="DVAB01000010">
    <property type="protein sequence ID" value="HIK00118.1"/>
    <property type="molecule type" value="Genomic_DNA"/>
</dbReference>
<dbReference type="InterPro" id="IPR000182">
    <property type="entry name" value="GNAT_dom"/>
</dbReference>
<accession>A0A832V0Q0</accession>
<dbReference type="PROSITE" id="PS51186">
    <property type="entry name" value="GNAT"/>
    <property type="match status" value="1"/>
</dbReference>
<proteinExistence type="predicted"/>
<evidence type="ECO:0000259" key="1">
    <source>
        <dbReference type="PROSITE" id="PS51186"/>
    </source>
</evidence>
<dbReference type="Gene3D" id="3.40.630.30">
    <property type="match status" value="1"/>
</dbReference>
<organism evidence="2 3">
    <name type="scientific">Candidatus Naiadarchaeum limnaeum</name>
    <dbReference type="NCBI Taxonomy" id="2756139"/>
    <lineage>
        <taxon>Archaea</taxon>
        <taxon>Candidatus Undinarchaeota</taxon>
        <taxon>Candidatus Undinarchaeia</taxon>
        <taxon>Candidatus Naiadarchaeales</taxon>
        <taxon>Candidatus Naiadarchaeaceae</taxon>
        <taxon>Candidatus Naiadarchaeum</taxon>
    </lineage>
</organism>
<dbReference type="InterPro" id="IPR016181">
    <property type="entry name" value="Acyl_CoA_acyltransferase"/>
</dbReference>
<evidence type="ECO:0000313" key="2">
    <source>
        <dbReference type="EMBL" id="HIK00118.1"/>
    </source>
</evidence>
<name>A0A832V0Q0_9ARCH</name>
<sequence length="278" mass="32010">MSLAKFWKRLTDLGIVEIIAIKPNTPDFENFYKIYVDAFPDPSERDSKEWIAEYTSDKYGKESINEGHLVKVIAIKSKKAGIVGFAITETIAATRNTAFGIIWYVVSAKDFFRHGLGSILVQKAIVEMEHIAKEIFHRNYGGTLIEVNDPTKMTREQIEEDTIDPRHRLVFWFNLHFFEADFGYAQPIKPGEEGEAVRYLMQMFRPEYKHWQKSMSIPADEYSVILRKFLEFGIEVNPDKEPESIRMLSEIKSKGEVKLLYSVHKAKGATSRIKAFSG</sequence>
<dbReference type="GO" id="GO:0016747">
    <property type="term" value="F:acyltransferase activity, transferring groups other than amino-acyl groups"/>
    <property type="evidence" value="ECO:0007669"/>
    <property type="project" value="InterPro"/>
</dbReference>
<keyword evidence="3" id="KW-1185">Reference proteome</keyword>
<dbReference type="AlphaFoldDB" id="A0A832V0Q0"/>
<feature type="domain" description="N-acetyltransferase" evidence="1">
    <location>
        <begin position="19"/>
        <end position="206"/>
    </location>
</feature>
<protein>
    <submittedName>
        <fullName evidence="2">GNAT family N-acetyltransferase</fullName>
    </submittedName>
</protein>
<dbReference type="Proteomes" id="UP000646946">
    <property type="component" value="Unassembled WGS sequence"/>
</dbReference>
<evidence type="ECO:0000313" key="3">
    <source>
        <dbReference type="Proteomes" id="UP000646946"/>
    </source>
</evidence>
<gene>
    <name evidence="2" type="ORF">H1016_01090</name>
</gene>